<evidence type="ECO:0000313" key="2">
    <source>
        <dbReference type="EMBL" id="KIM21915.1"/>
    </source>
</evidence>
<keyword evidence="3" id="KW-1185">Reference proteome</keyword>
<protein>
    <submittedName>
        <fullName evidence="2">Uncharacterized protein</fullName>
    </submittedName>
</protein>
<dbReference type="Proteomes" id="UP000054097">
    <property type="component" value="Unassembled WGS sequence"/>
</dbReference>
<name>A0A0C3AB80_SERVB</name>
<proteinExistence type="predicted"/>
<feature type="compositionally biased region" description="Low complexity" evidence="1">
    <location>
        <begin position="41"/>
        <end position="59"/>
    </location>
</feature>
<reference evidence="2 3" key="1">
    <citation type="submission" date="2014-04" db="EMBL/GenBank/DDBJ databases">
        <authorList>
            <consortium name="DOE Joint Genome Institute"/>
            <person name="Kuo A."/>
            <person name="Zuccaro A."/>
            <person name="Kohler A."/>
            <person name="Nagy L.G."/>
            <person name="Floudas D."/>
            <person name="Copeland A."/>
            <person name="Barry K.W."/>
            <person name="Cichocki N."/>
            <person name="Veneault-Fourrey C."/>
            <person name="LaButti K."/>
            <person name="Lindquist E.A."/>
            <person name="Lipzen A."/>
            <person name="Lundell T."/>
            <person name="Morin E."/>
            <person name="Murat C."/>
            <person name="Sun H."/>
            <person name="Tunlid A."/>
            <person name="Henrissat B."/>
            <person name="Grigoriev I.V."/>
            <person name="Hibbett D.S."/>
            <person name="Martin F."/>
            <person name="Nordberg H.P."/>
            <person name="Cantor M.N."/>
            <person name="Hua S.X."/>
        </authorList>
    </citation>
    <scope>NUCLEOTIDE SEQUENCE [LARGE SCALE GENOMIC DNA]</scope>
    <source>
        <strain evidence="2 3">MAFF 305830</strain>
    </source>
</reference>
<accession>A0A0C3AB80</accession>
<evidence type="ECO:0000256" key="1">
    <source>
        <dbReference type="SAM" id="MobiDB-lite"/>
    </source>
</evidence>
<reference evidence="3" key="2">
    <citation type="submission" date="2015-01" db="EMBL/GenBank/DDBJ databases">
        <title>Evolutionary Origins and Diversification of the Mycorrhizal Mutualists.</title>
        <authorList>
            <consortium name="DOE Joint Genome Institute"/>
            <consortium name="Mycorrhizal Genomics Consortium"/>
            <person name="Kohler A."/>
            <person name="Kuo A."/>
            <person name="Nagy L.G."/>
            <person name="Floudas D."/>
            <person name="Copeland A."/>
            <person name="Barry K.W."/>
            <person name="Cichocki N."/>
            <person name="Veneault-Fourrey C."/>
            <person name="LaButti K."/>
            <person name="Lindquist E.A."/>
            <person name="Lipzen A."/>
            <person name="Lundell T."/>
            <person name="Morin E."/>
            <person name="Murat C."/>
            <person name="Riley R."/>
            <person name="Ohm R."/>
            <person name="Sun H."/>
            <person name="Tunlid A."/>
            <person name="Henrissat B."/>
            <person name="Grigoriev I.V."/>
            <person name="Hibbett D.S."/>
            <person name="Martin F."/>
        </authorList>
    </citation>
    <scope>NUCLEOTIDE SEQUENCE [LARGE SCALE GENOMIC DNA]</scope>
    <source>
        <strain evidence="3">MAFF 305830</strain>
    </source>
</reference>
<dbReference type="EMBL" id="KN824368">
    <property type="protein sequence ID" value="KIM21915.1"/>
    <property type="molecule type" value="Genomic_DNA"/>
</dbReference>
<feature type="compositionally biased region" description="Polar residues" evidence="1">
    <location>
        <begin position="19"/>
        <end position="32"/>
    </location>
</feature>
<dbReference type="AlphaFoldDB" id="A0A0C3AB80"/>
<dbReference type="HOGENOM" id="CLU_2962365_0_0_1"/>
<gene>
    <name evidence="2" type="ORF">M408DRAFT_333177</name>
</gene>
<sequence>MHASSLALAGHSPPCTRLAPSSSMGHGNNQENALFPAVHNSSTSPEPTSPTHSSIYSLP</sequence>
<evidence type="ECO:0000313" key="3">
    <source>
        <dbReference type="Proteomes" id="UP000054097"/>
    </source>
</evidence>
<organism evidence="2 3">
    <name type="scientific">Serendipita vermifera MAFF 305830</name>
    <dbReference type="NCBI Taxonomy" id="933852"/>
    <lineage>
        <taxon>Eukaryota</taxon>
        <taxon>Fungi</taxon>
        <taxon>Dikarya</taxon>
        <taxon>Basidiomycota</taxon>
        <taxon>Agaricomycotina</taxon>
        <taxon>Agaricomycetes</taxon>
        <taxon>Sebacinales</taxon>
        <taxon>Serendipitaceae</taxon>
        <taxon>Serendipita</taxon>
    </lineage>
</organism>
<feature type="region of interest" description="Disordered" evidence="1">
    <location>
        <begin position="1"/>
        <end position="59"/>
    </location>
</feature>